<dbReference type="Gene3D" id="2.120.10.30">
    <property type="entry name" value="TolB, C-terminal domain"/>
    <property type="match status" value="1"/>
</dbReference>
<dbReference type="Pfam" id="PF03022">
    <property type="entry name" value="MRJP"/>
    <property type="match status" value="1"/>
</dbReference>
<reference evidence="4 5" key="1">
    <citation type="submission" date="2019-12" db="EMBL/GenBank/DDBJ databases">
        <title>Mucilaginibacter sp. HMF7410 genome sequencing and assembly.</title>
        <authorList>
            <person name="Kang H."/>
            <person name="Cha I."/>
            <person name="Kim H."/>
            <person name="Joh K."/>
        </authorList>
    </citation>
    <scope>NUCLEOTIDE SEQUENCE [LARGE SCALE GENOMIC DNA]</scope>
    <source>
        <strain evidence="4 5">HMF7410</strain>
    </source>
</reference>
<evidence type="ECO:0000256" key="1">
    <source>
        <dbReference type="ARBA" id="ARBA00004613"/>
    </source>
</evidence>
<dbReference type="InterPro" id="IPR011042">
    <property type="entry name" value="6-blade_b-propeller_TolB-like"/>
</dbReference>
<accession>A0A7K1SZ37</accession>
<keyword evidence="2" id="KW-0964">Secreted</keyword>
<organism evidence="4 5">
    <name type="scientific">Mucilaginibacter arboris</name>
    <dbReference type="NCBI Taxonomy" id="2682090"/>
    <lineage>
        <taxon>Bacteria</taxon>
        <taxon>Pseudomonadati</taxon>
        <taxon>Bacteroidota</taxon>
        <taxon>Sphingobacteriia</taxon>
        <taxon>Sphingobacteriales</taxon>
        <taxon>Sphingobacteriaceae</taxon>
        <taxon>Mucilaginibacter</taxon>
    </lineage>
</organism>
<dbReference type="EMBL" id="WPIK01000012">
    <property type="protein sequence ID" value="MVN22586.1"/>
    <property type="molecule type" value="Genomic_DNA"/>
</dbReference>
<keyword evidence="5" id="KW-1185">Reference proteome</keyword>
<dbReference type="SUPFAM" id="SSF63829">
    <property type="entry name" value="Calcium-dependent phosphotriesterase"/>
    <property type="match status" value="1"/>
</dbReference>
<feature type="compositionally biased region" description="Polar residues" evidence="3">
    <location>
        <begin position="13"/>
        <end position="36"/>
    </location>
</feature>
<dbReference type="PANTHER" id="PTHR10009:SF18">
    <property type="entry name" value="PROTEIN YELLOW-LIKE PROTEIN"/>
    <property type="match status" value="1"/>
</dbReference>
<proteinExistence type="predicted"/>
<evidence type="ECO:0000256" key="2">
    <source>
        <dbReference type="ARBA" id="ARBA00022525"/>
    </source>
</evidence>
<comment type="subcellular location">
    <subcellularLocation>
        <location evidence="1">Secreted</location>
    </subcellularLocation>
</comment>
<dbReference type="Proteomes" id="UP000462014">
    <property type="component" value="Unassembled WGS sequence"/>
</dbReference>
<name>A0A7K1SZ37_9SPHI</name>
<dbReference type="AlphaFoldDB" id="A0A7K1SZ37"/>
<dbReference type="GO" id="GO:0005576">
    <property type="term" value="C:extracellular region"/>
    <property type="evidence" value="ECO:0007669"/>
    <property type="project" value="UniProtKB-SubCell"/>
</dbReference>
<comment type="caution">
    <text evidence="4">The sequence shown here is derived from an EMBL/GenBank/DDBJ whole genome shotgun (WGS) entry which is preliminary data.</text>
</comment>
<protein>
    <recommendedName>
        <fullName evidence="6">Major royal jelly protein</fullName>
    </recommendedName>
</protein>
<sequence length="388" mass="43208">MVVLAAGFASCNNNKTGNQPSASDANKNSDATTGNNAGHKAADNPNGNSSVKLEQVFSDPTYQLTGVAISAKGRLFTDYPLWTPAIYKYALVEVLPGNKVKPYPDETMNSWKPGESGKNKWVCVQAVYIDDQDAMWVIDPAAPKLDKVYQQSFKLVKINMNTNKVERTYTFDGGIADEHSYLNDVRVDTKRQFAYITNSGTGGIVVVDLKSGKARQVLQNHYSVHTDKDFKFIIDGKELKQDGQPVKFDSDGIALSPDGDWLYYKPLTDTKLYRIKTEFLRNDTLPGQKLKGYVEDLGKYAVTDGMEFDKKGNLYLGDVQNSSIVKISPNLKMTTVVKDARLIWPDSYSVSKDGYLYVSCSQIQKTPEHNAGVNKRTTPYAIYRLKLP</sequence>
<evidence type="ECO:0000313" key="5">
    <source>
        <dbReference type="Proteomes" id="UP000462014"/>
    </source>
</evidence>
<evidence type="ECO:0000313" key="4">
    <source>
        <dbReference type="EMBL" id="MVN22586.1"/>
    </source>
</evidence>
<feature type="region of interest" description="Disordered" evidence="3">
    <location>
        <begin position="13"/>
        <end position="51"/>
    </location>
</feature>
<dbReference type="InterPro" id="IPR017996">
    <property type="entry name" value="MRJP/yellow-related"/>
</dbReference>
<evidence type="ECO:0000256" key="3">
    <source>
        <dbReference type="SAM" id="MobiDB-lite"/>
    </source>
</evidence>
<gene>
    <name evidence="4" type="ORF">GO621_13705</name>
</gene>
<dbReference type="PANTHER" id="PTHR10009">
    <property type="entry name" value="PROTEIN YELLOW-RELATED"/>
    <property type="match status" value="1"/>
</dbReference>
<evidence type="ECO:0008006" key="6">
    <source>
        <dbReference type="Google" id="ProtNLM"/>
    </source>
</evidence>